<accession>A0AC34R419</accession>
<sequence length="152" mass="17254">MAYVFLSVQVFHKHLKAMLASMFVNFYILAFCRVILILVSGFDPRLAYAPDRDSFTDFLNFLEIMKYIMCNCFTLSLPLLVAERTIATLKLHDYEKTVYKFCLPAAVMTSWICGGLAGMIARLGDPCFYAVMTFEISINIVAICPINFPFQG</sequence>
<reference evidence="2" key="1">
    <citation type="submission" date="2022-11" db="UniProtKB">
        <authorList>
            <consortium name="WormBaseParasite"/>
        </authorList>
    </citation>
    <scope>IDENTIFICATION</scope>
</reference>
<protein>
    <submittedName>
        <fullName evidence="2">Olfactory receptor</fullName>
    </submittedName>
</protein>
<name>A0AC34R419_9BILA</name>
<dbReference type="WBParaSite" id="JU765_v2.g3318.t2">
    <property type="protein sequence ID" value="JU765_v2.g3318.t2"/>
    <property type="gene ID" value="JU765_v2.g3318"/>
</dbReference>
<evidence type="ECO:0000313" key="1">
    <source>
        <dbReference type="Proteomes" id="UP000887576"/>
    </source>
</evidence>
<evidence type="ECO:0000313" key="2">
    <source>
        <dbReference type="WBParaSite" id="JU765_v2.g3318.t2"/>
    </source>
</evidence>
<dbReference type="Proteomes" id="UP000887576">
    <property type="component" value="Unplaced"/>
</dbReference>
<proteinExistence type="predicted"/>
<organism evidence="1 2">
    <name type="scientific">Panagrolaimus sp. JU765</name>
    <dbReference type="NCBI Taxonomy" id="591449"/>
    <lineage>
        <taxon>Eukaryota</taxon>
        <taxon>Metazoa</taxon>
        <taxon>Ecdysozoa</taxon>
        <taxon>Nematoda</taxon>
        <taxon>Chromadorea</taxon>
        <taxon>Rhabditida</taxon>
        <taxon>Tylenchina</taxon>
        <taxon>Panagrolaimomorpha</taxon>
        <taxon>Panagrolaimoidea</taxon>
        <taxon>Panagrolaimidae</taxon>
        <taxon>Panagrolaimus</taxon>
    </lineage>
</organism>